<keyword evidence="2" id="KW-1185">Reference proteome</keyword>
<dbReference type="AlphaFoldDB" id="A0A9P1HCM7"/>
<name>A0A9P1HCM7_9PEZI</name>
<organism evidence="1 2">
    <name type="scientific">Parascedosporium putredinis</name>
    <dbReference type="NCBI Taxonomy" id="1442378"/>
    <lineage>
        <taxon>Eukaryota</taxon>
        <taxon>Fungi</taxon>
        <taxon>Dikarya</taxon>
        <taxon>Ascomycota</taxon>
        <taxon>Pezizomycotina</taxon>
        <taxon>Sordariomycetes</taxon>
        <taxon>Hypocreomycetidae</taxon>
        <taxon>Microascales</taxon>
        <taxon>Microascaceae</taxon>
        <taxon>Parascedosporium</taxon>
    </lineage>
</organism>
<accession>A0A9P1HCM7</accession>
<dbReference type="Proteomes" id="UP000838763">
    <property type="component" value="Unassembled WGS sequence"/>
</dbReference>
<protein>
    <submittedName>
        <fullName evidence="1">Uncharacterized protein</fullName>
    </submittedName>
</protein>
<dbReference type="OrthoDB" id="3766406at2759"/>
<proteinExistence type="predicted"/>
<reference evidence="1" key="1">
    <citation type="submission" date="2022-11" db="EMBL/GenBank/DDBJ databases">
        <authorList>
            <person name="Scott C."/>
            <person name="Bruce N."/>
        </authorList>
    </citation>
    <scope>NUCLEOTIDE SEQUENCE</scope>
</reference>
<evidence type="ECO:0000313" key="1">
    <source>
        <dbReference type="EMBL" id="CAI4220080.1"/>
    </source>
</evidence>
<gene>
    <name evidence="1" type="ORF">PPNO1_LOCUS9621</name>
</gene>
<sequence>MVSDGLDLSDKINLSETCKRFYGILNYDCKRLWGRLESPGKIKVLYNLAYLRPGQIACPECLVLHNIDYNDLPTRAESPVCSHFDRYRIHEDISVPYESSHARVQLALKFMRTGTHSLYLAQLLRPYTYLRSVSLMSAPHVLDVSLTLEPRIYDGHYILGICWTIHGAAEVKNYVNPRFPPFGLCPHLGTLEFKDGGFLQAARRAMDDALVAVKGCCISCRTDYVIVYNGVELIIQVWKDLGTEETLFLGPTDYNWRMFIRNSNRRSPFATIIRTTSRQCMMRLEH</sequence>
<comment type="caution">
    <text evidence="1">The sequence shown here is derived from an EMBL/GenBank/DDBJ whole genome shotgun (WGS) entry which is preliminary data.</text>
</comment>
<evidence type="ECO:0000313" key="2">
    <source>
        <dbReference type="Proteomes" id="UP000838763"/>
    </source>
</evidence>
<dbReference type="EMBL" id="CALLCH030000021">
    <property type="protein sequence ID" value="CAI4220080.1"/>
    <property type="molecule type" value="Genomic_DNA"/>
</dbReference>